<dbReference type="OrthoDB" id="4073278at2"/>
<sequence>MSGQGSDWTPDGVDDSRPNAARMYDYFLGGAHNFEPDRQLADTLLSIAPEIRDIARANRAFLQRAVRWLAAAGIDQFLDLGSGIPTAGNVHEIAQRLDPNSRVVYVDTEPVAVSHSKLLLADAPHVAVLQADLLDPAAVFTSPEVTGLLDLDRPIAILLVSVLHFFGDEQRPGALVADYLARTAPGSYLAISHVTPNEHSEQVRTLYQHTTDRLYPRSKAEIAALLDGFPLVPPGLVRLGDWHPDTIVAGAEADRAASYAAIAERR</sequence>
<dbReference type="Gene3D" id="3.40.50.150">
    <property type="entry name" value="Vaccinia Virus protein VP39"/>
    <property type="match status" value="1"/>
</dbReference>
<dbReference type="EMBL" id="AP023354">
    <property type="protein sequence ID" value="BCJ29289.1"/>
    <property type="molecule type" value="Genomic_DNA"/>
</dbReference>
<dbReference type="SUPFAM" id="SSF53335">
    <property type="entry name" value="S-adenosyl-L-methionine-dependent methyltransferases"/>
    <property type="match status" value="1"/>
</dbReference>
<reference evidence="1" key="1">
    <citation type="submission" date="2020-08" db="EMBL/GenBank/DDBJ databases">
        <title>Whole genome shotgun sequence of Actinocatenispora sera NBRC 101916.</title>
        <authorList>
            <person name="Komaki H."/>
            <person name="Tamura T."/>
        </authorList>
    </citation>
    <scope>NUCLEOTIDE SEQUENCE</scope>
    <source>
        <strain evidence="1">NBRC 101916</strain>
    </source>
</reference>
<keyword evidence="2" id="KW-1185">Reference proteome</keyword>
<protein>
    <recommendedName>
        <fullName evidence="3">S-adenosyl methyltransferase</fullName>
    </recommendedName>
</protein>
<dbReference type="KEGG" id="aser:Asera_33970"/>
<organism evidence="1 2">
    <name type="scientific">Actinocatenispora sera</name>
    <dbReference type="NCBI Taxonomy" id="390989"/>
    <lineage>
        <taxon>Bacteria</taxon>
        <taxon>Bacillati</taxon>
        <taxon>Actinomycetota</taxon>
        <taxon>Actinomycetes</taxon>
        <taxon>Micromonosporales</taxon>
        <taxon>Micromonosporaceae</taxon>
        <taxon>Actinocatenispora</taxon>
    </lineage>
</organism>
<accession>A0A810L2Y1</accession>
<evidence type="ECO:0008006" key="3">
    <source>
        <dbReference type="Google" id="ProtNLM"/>
    </source>
</evidence>
<dbReference type="InterPro" id="IPR029063">
    <property type="entry name" value="SAM-dependent_MTases_sf"/>
</dbReference>
<dbReference type="InterPro" id="IPR006764">
    <property type="entry name" value="SAM_dep_MeTrfase_SAV2177_type"/>
</dbReference>
<dbReference type="Proteomes" id="UP000680750">
    <property type="component" value="Chromosome"/>
</dbReference>
<evidence type="ECO:0000313" key="2">
    <source>
        <dbReference type="Proteomes" id="UP000680750"/>
    </source>
</evidence>
<name>A0A810L2Y1_9ACTN</name>
<gene>
    <name evidence="1" type="ORF">Asera_33970</name>
</gene>
<dbReference type="Pfam" id="PF04672">
    <property type="entry name" value="Methyltransf_19"/>
    <property type="match status" value="1"/>
</dbReference>
<dbReference type="RefSeq" id="WP_030449808.1">
    <property type="nucleotide sequence ID" value="NZ_AP023354.1"/>
</dbReference>
<evidence type="ECO:0000313" key="1">
    <source>
        <dbReference type="EMBL" id="BCJ29289.1"/>
    </source>
</evidence>
<proteinExistence type="predicted"/>
<dbReference type="AlphaFoldDB" id="A0A810L2Y1"/>
<dbReference type="PIRSF" id="PIRSF017393">
    <property type="entry name" value="MTase_SAV2177"/>
    <property type="match status" value="1"/>
</dbReference>